<dbReference type="EMBL" id="GBRH01196095">
    <property type="protein sequence ID" value="JAE01801.1"/>
    <property type="molecule type" value="Transcribed_RNA"/>
</dbReference>
<dbReference type="AlphaFoldDB" id="A0A0A9EV90"/>
<evidence type="ECO:0000313" key="1">
    <source>
        <dbReference type="EMBL" id="JAE01801.1"/>
    </source>
</evidence>
<reference evidence="1" key="2">
    <citation type="journal article" date="2015" name="Data Brief">
        <title>Shoot transcriptome of the giant reed, Arundo donax.</title>
        <authorList>
            <person name="Barrero R.A."/>
            <person name="Guerrero F.D."/>
            <person name="Moolhuijzen P."/>
            <person name="Goolsby J.A."/>
            <person name="Tidwell J."/>
            <person name="Bellgard S.E."/>
            <person name="Bellgard M.I."/>
        </authorList>
    </citation>
    <scope>NUCLEOTIDE SEQUENCE</scope>
    <source>
        <tissue evidence="1">Shoot tissue taken approximately 20 cm above the soil surface</tissue>
    </source>
</reference>
<organism evidence="1">
    <name type="scientific">Arundo donax</name>
    <name type="common">Giant reed</name>
    <name type="synonym">Donax arundinaceus</name>
    <dbReference type="NCBI Taxonomy" id="35708"/>
    <lineage>
        <taxon>Eukaryota</taxon>
        <taxon>Viridiplantae</taxon>
        <taxon>Streptophyta</taxon>
        <taxon>Embryophyta</taxon>
        <taxon>Tracheophyta</taxon>
        <taxon>Spermatophyta</taxon>
        <taxon>Magnoliopsida</taxon>
        <taxon>Liliopsida</taxon>
        <taxon>Poales</taxon>
        <taxon>Poaceae</taxon>
        <taxon>PACMAD clade</taxon>
        <taxon>Arundinoideae</taxon>
        <taxon>Arundineae</taxon>
        <taxon>Arundo</taxon>
    </lineage>
</organism>
<reference evidence="1" key="1">
    <citation type="submission" date="2014-09" db="EMBL/GenBank/DDBJ databases">
        <authorList>
            <person name="Magalhaes I.L.F."/>
            <person name="Oliveira U."/>
            <person name="Santos F.R."/>
            <person name="Vidigal T.H.D.A."/>
            <person name="Brescovit A.D."/>
            <person name="Santos A.J."/>
        </authorList>
    </citation>
    <scope>NUCLEOTIDE SEQUENCE</scope>
    <source>
        <tissue evidence="1">Shoot tissue taken approximately 20 cm above the soil surface</tissue>
    </source>
</reference>
<accession>A0A0A9EV90</accession>
<protein>
    <submittedName>
        <fullName evidence="1">Uncharacterized protein</fullName>
    </submittedName>
</protein>
<sequence length="25" mass="2910">MMFDACAYNSIAGKKRRKKERACCK</sequence>
<name>A0A0A9EV90_ARUDO</name>
<proteinExistence type="predicted"/>